<evidence type="ECO:0000256" key="5">
    <source>
        <dbReference type="SAM" id="Coils"/>
    </source>
</evidence>
<feature type="compositionally biased region" description="Low complexity" evidence="6">
    <location>
        <begin position="772"/>
        <end position="797"/>
    </location>
</feature>
<comment type="caution">
    <text evidence="9">The sequence shown here is derived from an EMBL/GenBank/DDBJ whole genome shotgun (WGS) entry which is preliminary data.</text>
</comment>
<dbReference type="CDD" id="cd01231">
    <property type="entry name" value="PH_SH2B_family"/>
    <property type="match status" value="1"/>
</dbReference>
<dbReference type="SUPFAM" id="SSF109805">
    <property type="entry name" value="Phenylalanine zipper"/>
    <property type="match status" value="1"/>
</dbReference>
<evidence type="ECO:0000313" key="10">
    <source>
        <dbReference type="Proteomes" id="UP001214576"/>
    </source>
</evidence>
<dbReference type="GO" id="GO:0005886">
    <property type="term" value="C:plasma membrane"/>
    <property type="evidence" value="ECO:0007669"/>
    <property type="project" value="TreeGrafter"/>
</dbReference>
<keyword evidence="3 4" id="KW-0727">SH2 domain</keyword>
<dbReference type="Pfam" id="PF08916">
    <property type="entry name" value="Phe_ZIP"/>
    <property type="match status" value="1"/>
</dbReference>
<reference evidence="9" key="1">
    <citation type="submission" date="2022-03" db="EMBL/GenBank/DDBJ databases">
        <title>Genomic analyses of argali, domestic sheep and their hybrids provide insights into chromosomal evolution, heterosis and genetic basis of agronomic traits.</title>
        <authorList>
            <person name="Li M."/>
        </authorList>
    </citation>
    <scope>NUCLEOTIDE SEQUENCE</scope>
    <source>
        <strain evidence="9">CAU-MHL-2022a</strain>
        <tissue evidence="9">Skin</tissue>
    </source>
</reference>
<dbReference type="Pfam" id="PF25398">
    <property type="entry name" value="CUX1_N"/>
    <property type="match status" value="1"/>
</dbReference>
<dbReference type="InterPro" id="IPR057476">
    <property type="entry name" value="Cux_N"/>
</dbReference>
<dbReference type="Gene3D" id="3.30.505.10">
    <property type="entry name" value="SH2 domain"/>
    <property type="match status" value="1"/>
</dbReference>
<feature type="domain" description="PH" evidence="8">
    <location>
        <begin position="879"/>
        <end position="992"/>
    </location>
</feature>
<evidence type="ECO:0000256" key="1">
    <source>
        <dbReference type="ARBA" id="ARBA00010220"/>
    </source>
</evidence>
<organism evidence="9 10">
    <name type="scientific">Ovis ammon polii</name>
    <dbReference type="NCBI Taxonomy" id="230172"/>
    <lineage>
        <taxon>Eukaryota</taxon>
        <taxon>Metazoa</taxon>
        <taxon>Chordata</taxon>
        <taxon>Craniata</taxon>
        <taxon>Vertebrata</taxon>
        <taxon>Euteleostomi</taxon>
        <taxon>Mammalia</taxon>
        <taxon>Eutheria</taxon>
        <taxon>Laurasiatheria</taxon>
        <taxon>Artiodactyla</taxon>
        <taxon>Ruminantia</taxon>
        <taxon>Pecora</taxon>
        <taxon>Bovidae</taxon>
        <taxon>Caprinae</taxon>
        <taxon>Ovis</taxon>
    </lineage>
</organism>
<dbReference type="GO" id="GO:0006891">
    <property type="term" value="P:intra-Golgi vesicle-mediated transport"/>
    <property type="evidence" value="ECO:0007669"/>
    <property type="project" value="InterPro"/>
</dbReference>
<dbReference type="GO" id="GO:0000139">
    <property type="term" value="C:Golgi membrane"/>
    <property type="evidence" value="ECO:0007669"/>
    <property type="project" value="InterPro"/>
</dbReference>
<dbReference type="GO" id="GO:0035556">
    <property type="term" value="P:intracellular signal transduction"/>
    <property type="evidence" value="ECO:0007669"/>
    <property type="project" value="TreeGrafter"/>
</dbReference>
<keyword evidence="10" id="KW-1185">Reference proteome</keyword>
<dbReference type="FunFam" id="2.30.29.30:FF:000187">
    <property type="entry name" value="SH2B adapter protein 2"/>
    <property type="match status" value="1"/>
</dbReference>
<dbReference type="SMART" id="SM00233">
    <property type="entry name" value="PH"/>
    <property type="match status" value="1"/>
</dbReference>
<dbReference type="InterPro" id="IPR011993">
    <property type="entry name" value="PH-like_dom_sf"/>
</dbReference>
<evidence type="ECO:0000256" key="4">
    <source>
        <dbReference type="PROSITE-ProRule" id="PRU00191"/>
    </source>
</evidence>
<feature type="coiled-coil region" evidence="5">
    <location>
        <begin position="501"/>
        <end position="549"/>
    </location>
</feature>
<evidence type="ECO:0000259" key="7">
    <source>
        <dbReference type="PROSITE" id="PS50001"/>
    </source>
</evidence>
<evidence type="ECO:0008006" key="11">
    <source>
        <dbReference type="Google" id="ProtNLM"/>
    </source>
</evidence>
<comment type="similarity">
    <text evidence="1">Belongs to the SH2B adapter family.</text>
</comment>
<feature type="domain" description="SH2" evidence="7">
    <location>
        <begin position="1163"/>
        <end position="1214"/>
    </location>
</feature>
<proteinExistence type="inferred from homology"/>
<evidence type="ECO:0000259" key="8">
    <source>
        <dbReference type="PROSITE" id="PS50003"/>
    </source>
</evidence>
<protein>
    <recommendedName>
        <fullName evidence="11">Protein CASP</fullName>
    </recommendedName>
</protein>
<evidence type="ECO:0000256" key="6">
    <source>
        <dbReference type="SAM" id="MobiDB-lite"/>
    </source>
</evidence>
<feature type="coiled-coil region" evidence="5">
    <location>
        <begin position="428"/>
        <end position="455"/>
    </location>
</feature>
<dbReference type="GO" id="GO:0050851">
    <property type="term" value="P:antigen receptor-mediated signaling pathway"/>
    <property type="evidence" value="ECO:0007669"/>
    <property type="project" value="TreeGrafter"/>
</dbReference>
<dbReference type="PROSITE" id="PS50001">
    <property type="entry name" value="SH2"/>
    <property type="match status" value="1"/>
</dbReference>
<feature type="region of interest" description="Disordered" evidence="6">
    <location>
        <begin position="771"/>
        <end position="802"/>
    </location>
</feature>
<feature type="coiled-coil region" evidence="5">
    <location>
        <begin position="112"/>
        <end position="355"/>
    </location>
</feature>
<dbReference type="InterPro" id="IPR030523">
    <property type="entry name" value="SH2B"/>
</dbReference>
<dbReference type="EMBL" id="JAKZEL010000023">
    <property type="protein sequence ID" value="KAI4531916.1"/>
    <property type="molecule type" value="Genomic_DNA"/>
</dbReference>
<dbReference type="SUPFAM" id="SSF55550">
    <property type="entry name" value="SH2 domain"/>
    <property type="match status" value="1"/>
</dbReference>
<dbReference type="AlphaFoldDB" id="A0AAD4TSI9"/>
<dbReference type="PROSITE" id="PS50003">
    <property type="entry name" value="PH_DOMAIN"/>
    <property type="match status" value="1"/>
</dbReference>
<dbReference type="PANTHER" id="PTHR10872:SF4">
    <property type="entry name" value="SH2B ADAPTER PROTEIN 2"/>
    <property type="match status" value="1"/>
</dbReference>
<name>A0AAD4TSI9_OVIAM</name>
<dbReference type="InterPro" id="IPR015012">
    <property type="entry name" value="Phe_ZIP"/>
</dbReference>
<evidence type="ECO:0000313" key="9">
    <source>
        <dbReference type="EMBL" id="KAI4531916.1"/>
    </source>
</evidence>
<dbReference type="SUPFAM" id="SSF50729">
    <property type="entry name" value="PH domain-like"/>
    <property type="match status" value="1"/>
</dbReference>
<sequence>MAANVGSMFQYWKRFDLQQLQRELDATATVLANRQDESEQSRKRLIEQSREFKKNTPEDLRKQVAPLLKSFQGEIDALSKRSKEAEAAFLNVYKRLIDVPDPVPALDLGQQLQLKVQRLHDIETENQKLRETLEEYNKEFAEVKNQEVTIKALKEKIREYEQTLKNQAETIALEKEQKLQNDFAEKERKLQETQMSTTSKLEEAEHKVQTLQTALEKTRTELFDLKTKYDEEITAKADEIEMIMTDLERANQRAEVAQREAETLREQLSSANHSLQLASQIQKAPDVEQAIEVLTRSSLEAELAAKEREIAQLVEDVQRLQANLSKLRENSASQISQLEQQLSAKNSTLKQLEEKLKGQADYEEVKKELNILKSMEFAPAEGAGTQDASRPLEVLLLEKNRSLQSENAALRISNSDLSGRCSELQVHVTELTATAAEQRELIARLEQDLSTIQSIQRPDAEGAAELGLEKIPEPIKEATALFYGPSSPASSLPEGQVDSLLSIISSQRERFRARNQELEGENRLAQHTIQALQTELDSLRADNIKLFEKIKFLQSYPGRGGGSDDTELRYSTQYEERLDPFSSFSKRERQRKYLSLSPWDKATLSMGRLVLSNKMARTIGFFYTLFLHLLVFLEALVQSMPCGTPSESPKVVCAAGDGVQTGGWGIRSQEATKAAGRRLGASGGCDGTRAMNGAAPVPVPVPVPDWRQFCELHAQAAAVDFAHKFCRFLRDNPAYDTPDAGASFSRHFAANFLDVFSEEVRRVLVAGPAPPRGAAEPADAMEPGPAGPPALKAAPYGHSRSSEDVSATAAAKARVRKGFSLRNMSLCVVDGVRDMWHRRASPEPDAAPRAAEPPAEPRDKWMRRLRLSRTLAAKVELVDIQREGALRFMVADDAASGPGGAAQWQKCRLLLRRAVAGERFRLEFFVPPKASRPKVSIPLSAIIEVRTTMPLEMPEKDNTFVLKVENGAEYILETIDSLQKHSWVADIQGCVDPGDSEEDAEPSCARGGCLASRVASCSCELLTEAVDLPRPPETTAAVVTAPHSRAREAVGESLVHVPLETFLDTLESPGGSGSNNTGYRFLLCVGLPHTFSGPGPVPASFSVIQRASYLQKPNKLIKMTHPCSPSCGPSVPTPLTLPPSAAEEAAEPEAQAEAELELSDYPWFHGTLSRVKAAQLVLAGGPRNHGLFVIRQSETRPGEYVLTFNFQGKAKASW</sequence>
<dbReference type="Pfam" id="PF00017">
    <property type="entry name" value="SH2"/>
    <property type="match status" value="1"/>
</dbReference>
<dbReference type="InterPro" id="IPR000980">
    <property type="entry name" value="SH2"/>
</dbReference>
<evidence type="ECO:0000256" key="3">
    <source>
        <dbReference type="ARBA" id="ARBA00022999"/>
    </source>
</evidence>
<dbReference type="Gene3D" id="2.30.29.30">
    <property type="entry name" value="Pleckstrin-homology domain (PH domain)/Phosphotyrosine-binding domain (PTB)"/>
    <property type="match status" value="1"/>
</dbReference>
<dbReference type="InterPro" id="IPR036860">
    <property type="entry name" value="SH2_dom_sf"/>
</dbReference>
<dbReference type="GO" id="GO:0005068">
    <property type="term" value="F:transmembrane receptor protein tyrosine kinase adaptor activity"/>
    <property type="evidence" value="ECO:0007669"/>
    <property type="project" value="TreeGrafter"/>
</dbReference>
<dbReference type="PANTHER" id="PTHR10872">
    <property type="entry name" value="SH2B ADAPTER PROTEIN"/>
    <property type="match status" value="1"/>
</dbReference>
<dbReference type="Proteomes" id="UP001214576">
    <property type="component" value="Unassembled WGS sequence"/>
</dbReference>
<evidence type="ECO:0000256" key="2">
    <source>
        <dbReference type="ARBA" id="ARBA00022553"/>
    </source>
</evidence>
<keyword evidence="5" id="KW-0175">Coiled coil</keyword>
<keyword evidence="2" id="KW-0597">Phosphoprotein</keyword>
<dbReference type="InterPro" id="IPR036290">
    <property type="entry name" value="Phe_ZIP_sf"/>
</dbReference>
<dbReference type="InterPro" id="IPR012955">
    <property type="entry name" value="CASP_C"/>
</dbReference>
<gene>
    <name evidence="9" type="ORF">MG293_018430</name>
</gene>
<dbReference type="InterPro" id="IPR001849">
    <property type="entry name" value="PH_domain"/>
</dbReference>
<dbReference type="Gene3D" id="6.10.140.110">
    <property type="match status" value="1"/>
</dbReference>
<dbReference type="Pfam" id="PF08172">
    <property type="entry name" value="CASP_C"/>
    <property type="match status" value="1"/>
</dbReference>
<accession>A0AAD4TSI9</accession>
<dbReference type="Pfam" id="PF00169">
    <property type="entry name" value="PH"/>
    <property type="match status" value="1"/>
</dbReference>